<dbReference type="RefSeq" id="WP_213104279.1">
    <property type="nucleotide sequence ID" value="NZ_JAGYPM010000006.1"/>
</dbReference>
<proteinExistence type="predicted"/>
<reference evidence="1 2" key="1">
    <citation type="submission" date="2021-05" db="EMBL/GenBank/DDBJ databases">
        <title>Novel Bacillus species.</title>
        <authorList>
            <person name="Liu G."/>
        </authorList>
    </citation>
    <scope>NUCLEOTIDE SEQUENCE [LARGE SCALE GENOMIC DNA]</scope>
    <source>
        <strain evidence="1 2">FJAT-49705</strain>
    </source>
</reference>
<organism evidence="1 2">
    <name type="scientific">Cytobacillus citreus</name>
    <dbReference type="NCBI Taxonomy" id="2833586"/>
    <lineage>
        <taxon>Bacteria</taxon>
        <taxon>Bacillati</taxon>
        <taxon>Bacillota</taxon>
        <taxon>Bacilli</taxon>
        <taxon>Bacillales</taxon>
        <taxon>Bacillaceae</taxon>
        <taxon>Cytobacillus</taxon>
    </lineage>
</organism>
<name>A0ABS5NZP3_9BACI</name>
<gene>
    <name evidence="1" type="ORF">KHA94_22130</name>
</gene>
<comment type="caution">
    <text evidence="1">The sequence shown here is derived from an EMBL/GenBank/DDBJ whole genome shotgun (WGS) entry which is preliminary data.</text>
</comment>
<dbReference type="Proteomes" id="UP000681027">
    <property type="component" value="Unassembled WGS sequence"/>
</dbReference>
<dbReference type="EMBL" id="JAGYPM010000006">
    <property type="protein sequence ID" value="MBS4192833.1"/>
    <property type="molecule type" value="Genomic_DNA"/>
</dbReference>
<evidence type="ECO:0000313" key="2">
    <source>
        <dbReference type="Proteomes" id="UP000681027"/>
    </source>
</evidence>
<keyword evidence="2" id="KW-1185">Reference proteome</keyword>
<sequence length="121" mass="13719">MENVSNVDKLESIKSFQSTIRKLENSLATMTQKGANTTLLKKRLKASYIGLAMLENVWNQRPHHYTMEDLAETRNVLTGLFPSIENSYAKLKVGSPQRTLLERRIKALELAVKAIDDLSNE</sequence>
<accession>A0ABS5NZP3</accession>
<evidence type="ECO:0008006" key="3">
    <source>
        <dbReference type="Google" id="ProtNLM"/>
    </source>
</evidence>
<evidence type="ECO:0000313" key="1">
    <source>
        <dbReference type="EMBL" id="MBS4192833.1"/>
    </source>
</evidence>
<protein>
    <recommendedName>
        <fullName evidence="3">Group-specific protein</fullName>
    </recommendedName>
</protein>